<proteinExistence type="predicted"/>
<protein>
    <submittedName>
        <fullName evidence="2">Uncharacterized protein</fullName>
    </submittedName>
</protein>
<evidence type="ECO:0000313" key="3">
    <source>
        <dbReference type="Proteomes" id="UP000261500"/>
    </source>
</evidence>
<dbReference type="AlphaFoldDB" id="A0A3B3V3H2"/>
<sequence>WSSMRKICWTSRLNSELQKMEAVQQQANEKARQLESDLANERKKVQEVEKLSQITKEVQAAPVHQHQEDQEKKALRDEVMKLTELLENQQTEHEDMIATLYDQRIKTDKDRRDAIRRADQLKANLMAEKSKTKETEICLAKQMEETSRLQSALDKTERDLDEGRRQWELEKDMCHRWPCTGIDSPFISTTYH</sequence>
<keyword evidence="3" id="KW-1185">Reference proteome</keyword>
<feature type="coiled-coil region" evidence="1">
    <location>
        <begin position="10"/>
        <end position="166"/>
    </location>
</feature>
<keyword evidence="1" id="KW-0175">Coiled coil</keyword>
<reference evidence="2" key="2">
    <citation type="submission" date="2025-09" db="UniProtKB">
        <authorList>
            <consortium name="Ensembl"/>
        </authorList>
    </citation>
    <scope>IDENTIFICATION</scope>
</reference>
<organism evidence="2 3">
    <name type="scientific">Poecilia latipinna</name>
    <name type="common">sailfin molly</name>
    <dbReference type="NCBI Taxonomy" id="48699"/>
    <lineage>
        <taxon>Eukaryota</taxon>
        <taxon>Metazoa</taxon>
        <taxon>Chordata</taxon>
        <taxon>Craniata</taxon>
        <taxon>Vertebrata</taxon>
        <taxon>Euteleostomi</taxon>
        <taxon>Actinopterygii</taxon>
        <taxon>Neopterygii</taxon>
        <taxon>Teleostei</taxon>
        <taxon>Neoteleostei</taxon>
        <taxon>Acanthomorphata</taxon>
        <taxon>Ovalentaria</taxon>
        <taxon>Atherinomorphae</taxon>
        <taxon>Cyprinodontiformes</taxon>
        <taxon>Poeciliidae</taxon>
        <taxon>Poeciliinae</taxon>
        <taxon>Poecilia</taxon>
    </lineage>
</organism>
<evidence type="ECO:0000256" key="1">
    <source>
        <dbReference type="SAM" id="Coils"/>
    </source>
</evidence>
<accession>A0A3B3V3H2</accession>
<evidence type="ECO:0000313" key="2">
    <source>
        <dbReference type="Ensembl" id="ENSPLAP00000019461.1"/>
    </source>
</evidence>
<reference evidence="2" key="1">
    <citation type="submission" date="2025-08" db="UniProtKB">
        <authorList>
            <consortium name="Ensembl"/>
        </authorList>
    </citation>
    <scope>IDENTIFICATION</scope>
</reference>
<dbReference type="Ensembl" id="ENSPLAT00000015957.1">
    <property type="protein sequence ID" value="ENSPLAP00000019461.1"/>
    <property type="gene ID" value="ENSPLAG00000001607.1"/>
</dbReference>
<name>A0A3B3V3H2_9TELE</name>
<dbReference type="Proteomes" id="UP000261500">
    <property type="component" value="Unplaced"/>
</dbReference>